<evidence type="ECO:0000313" key="3">
    <source>
        <dbReference type="EMBL" id="TXG67898.1"/>
    </source>
</evidence>
<accession>A0A5C7IFS9</accession>
<feature type="domain" description="DUF8040" evidence="2">
    <location>
        <begin position="1"/>
        <end position="38"/>
    </location>
</feature>
<dbReference type="PANTHER" id="PTHR22930">
    <property type="match status" value="1"/>
</dbReference>
<evidence type="ECO:0000256" key="1">
    <source>
        <dbReference type="SAM" id="MobiDB-lite"/>
    </source>
</evidence>
<reference evidence="4" key="1">
    <citation type="journal article" date="2019" name="Gigascience">
        <title>De novo genome assembly of the endangered Acer yangbiense, a plant species with extremely small populations endemic to Yunnan Province, China.</title>
        <authorList>
            <person name="Yang J."/>
            <person name="Wariss H.M."/>
            <person name="Tao L."/>
            <person name="Zhang R."/>
            <person name="Yun Q."/>
            <person name="Hollingsworth P."/>
            <person name="Dao Z."/>
            <person name="Luo G."/>
            <person name="Guo H."/>
            <person name="Ma Y."/>
            <person name="Sun W."/>
        </authorList>
    </citation>
    <scope>NUCLEOTIDE SEQUENCE [LARGE SCALE GENOMIC DNA]</scope>
    <source>
        <strain evidence="4">cv. Malutang</strain>
    </source>
</reference>
<keyword evidence="4" id="KW-1185">Reference proteome</keyword>
<evidence type="ECO:0000313" key="4">
    <source>
        <dbReference type="Proteomes" id="UP000323000"/>
    </source>
</evidence>
<protein>
    <recommendedName>
        <fullName evidence="2">DUF8040 domain-containing protein</fullName>
    </recommendedName>
</protein>
<sequence length="174" mass="20084">MFLITLGHGLGTRMVHERFQHSGETVFRWFSIVLDDVCHMAVDFLKPSDPAFKIVPTKIKGDNHYWSYFKDCIGAINGTHIPVILFLNQSKYLISVEKQVKVVIASMVLHNFIRLHAKNDVEFKPYDDDEELLPPNEEEGSEEQDSRYGPNIGALHNREMDKERDQIAVLLMQQ</sequence>
<dbReference type="Pfam" id="PF26138">
    <property type="entry name" value="DUF8040"/>
    <property type="match status" value="1"/>
</dbReference>
<feature type="compositionally biased region" description="Acidic residues" evidence="1">
    <location>
        <begin position="127"/>
        <end position="143"/>
    </location>
</feature>
<dbReference type="PANTHER" id="PTHR22930:SF221">
    <property type="entry name" value="NUCLEASE HARBI1"/>
    <property type="match status" value="1"/>
</dbReference>
<gene>
    <name evidence="3" type="ORF">EZV62_009173</name>
</gene>
<dbReference type="EMBL" id="VAHF01000003">
    <property type="protein sequence ID" value="TXG67898.1"/>
    <property type="molecule type" value="Genomic_DNA"/>
</dbReference>
<comment type="caution">
    <text evidence="3">The sequence shown here is derived from an EMBL/GenBank/DDBJ whole genome shotgun (WGS) entry which is preliminary data.</text>
</comment>
<dbReference type="OrthoDB" id="785423at2759"/>
<evidence type="ECO:0000259" key="2">
    <source>
        <dbReference type="Pfam" id="PF26138"/>
    </source>
</evidence>
<dbReference type="InterPro" id="IPR058353">
    <property type="entry name" value="DUF8040"/>
</dbReference>
<dbReference type="AlphaFoldDB" id="A0A5C7IFS9"/>
<name>A0A5C7IFS9_9ROSI</name>
<dbReference type="Proteomes" id="UP000323000">
    <property type="component" value="Chromosome 3"/>
</dbReference>
<feature type="region of interest" description="Disordered" evidence="1">
    <location>
        <begin position="126"/>
        <end position="153"/>
    </location>
</feature>
<dbReference type="InterPro" id="IPR045249">
    <property type="entry name" value="HARBI1-like"/>
</dbReference>
<organism evidence="3 4">
    <name type="scientific">Acer yangbiense</name>
    <dbReference type="NCBI Taxonomy" id="1000413"/>
    <lineage>
        <taxon>Eukaryota</taxon>
        <taxon>Viridiplantae</taxon>
        <taxon>Streptophyta</taxon>
        <taxon>Embryophyta</taxon>
        <taxon>Tracheophyta</taxon>
        <taxon>Spermatophyta</taxon>
        <taxon>Magnoliopsida</taxon>
        <taxon>eudicotyledons</taxon>
        <taxon>Gunneridae</taxon>
        <taxon>Pentapetalae</taxon>
        <taxon>rosids</taxon>
        <taxon>malvids</taxon>
        <taxon>Sapindales</taxon>
        <taxon>Sapindaceae</taxon>
        <taxon>Hippocastanoideae</taxon>
        <taxon>Acereae</taxon>
        <taxon>Acer</taxon>
    </lineage>
</organism>
<proteinExistence type="predicted"/>